<proteinExistence type="predicted"/>
<dbReference type="Proteomes" id="UP000249661">
    <property type="component" value="Unassembled WGS sequence"/>
</dbReference>
<accession>A0ACD1H1T5</accession>
<gene>
    <name evidence="1" type="ORF">BO66DRAFT_430543</name>
</gene>
<name>A0ACD1H1T5_9EURO</name>
<evidence type="ECO:0000313" key="1">
    <source>
        <dbReference type="EMBL" id="RAH67560.1"/>
    </source>
</evidence>
<dbReference type="EMBL" id="KZ824973">
    <property type="protein sequence ID" value="RAH67560.1"/>
    <property type="molecule type" value="Genomic_DNA"/>
</dbReference>
<reference evidence="1" key="1">
    <citation type="submission" date="2018-02" db="EMBL/GenBank/DDBJ databases">
        <title>The genomes of Aspergillus section Nigri reveals drivers in fungal speciation.</title>
        <authorList>
            <consortium name="DOE Joint Genome Institute"/>
            <person name="Vesth T.C."/>
            <person name="Nybo J."/>
            <person name="Theobald S."/>
            <person name="Brandl J."/>
            <person name="Frisvad J.C."/>
            <person name="Nielsen K.F."/>
            <person name="Lyhne E.K."/>
            <person name="Kogle M.E."/>
            <person name="Kuo A."/>
            <person name="Riley R."/>
            <person name="Clum A."/>
            <person name="Nolan M."/>
            <person name="Lipzen A."/>
            <person name="Salamov A."/>
            <person name="Henrissat B."/>
            <person name="Wiebenga A."/>
            <person name="De vries R.P."/>
            <person name="Grigoriev I.V."/>
            <person name="Mortensen U.H."/>
            <person name="Andersen M.R."/>
            <person name="Baker S.E."/>
        </authorList>
    </citation>
    <scope>NUCLEOTIDE SEQUENCE</scope>
    <source>
        <strain evidence="1">CBS 121060</strain>
    </source>
</reference>
<sequence length="140" mass="15647">MRFTWCTWREGVRGVRGQRARTPLTTIAKLCGGSEMRAKTRIADVINAIDYAIPAIEIIDSRVENWEIDLPDTLAGNGSTGGIILGAMAWLANRIAEYDIEFQARQVIMPRSCLEAIPIKKPAFWSSTFEGWGTIEFEVV</sequence>
<evidence type="ECO:0000313" key="2">
    <source>
        <dbReference type="Proteomes" id="UP000249661"/>
    </source>
</evidence>
<protein>
    <submittedName>
        <fullName evidence="1">Uncharacterized protein</fullName>
    </submittedName>
</protein>
<organism evidence="1 2">
    <name type="scientific">Aspergillus aculeatinus CBS 121060</name>
    <dbReference type="NCBI Taxonomy" id="1448322"/>
    <lineage>
        <taxon>Eukaryota</taxon>
        <taxon>Fungi</taxon>
        <taxon>Dikarya</taxon>
        <taxon>Ascomycota</taxon>
        <taxon>Pezizomycotina</taxon>
        <taxon>Eurotiomycetes</taxon>
        <taxon>Eurotiomycetidae</taxon>
        <taxon>Eurotiales</taxon>
        <taxon>Aspergillaceae</taxon>
        <taxon>Aspergillus</taxon>
        <taxon>Aspergillus subgen. Circumdati</taxon>
    </lineage>
</organism>
<keyword evidence="2" id="KW-1185">Reference proteome</keyword>